<dbReference type="SMART" id="SM00880">
    <property type="entry name" value="CHAD"/>
    <property type="match status" value="1"/>
</dbReference>
<dbReference type="SMART" id="SM01118">
    <property type="entry name" value="CYTH"/>
    <property type="match status" value="1"/>
</dbReference>
<evidence type="ECO:0000259" key="2">
    <source>
        <dbReference type="PROSITE" id="PS51707"/>
    </source>
</evidence>
<feature type="domain" description="CYTH" evidence="2">
    <location>
        <begin position="6"/>
        <end position="204"/>
    </location>
</feature>
<dbReference type="PROSITE" id="PS51708">
    <property type="entry name" value="CHAD"/>
    <property type="match status" value="1"/>
</dbReference>
<name>A0ABV4UJK2_9MICC</name>
<dbReference type="Proteomes" id="UP001575652">
    <property type="component" value="Unassembled WGS sequence"/>
</dbReference>
<dbReference type="CDD" id="cd07374">
    <property type="entry name" value="CYTH-like_Pase"/>
    <property type="match status" value="1"/>
</dbReference>
<reference evidence="4 5" key="1">
    <citation type="submission" date="2024-09" db="EMBL/GenBank/DDBJ databases">
        <authorList>
            <person name="Salinas-Garcia M.A."/>
            <person name="Prieme A."/>
        </authorList>
    </citation>
    <scope>NUCLEOTIDE SEQUENCE [LARGE SCALE GENOMIC DNA]</scope>
    <source>
        <strain evidence="4 5">DSM 21081</strain>
    </source>
</reference>
<evidence type="ECO:0000313" key="4">
    <source>
        <dbReference type="EMBL" id="MFB0833748.1"/>
    </source>
</evidence>
<dbReference type="InterPro" id="IPR038186">
    <property type="entry name" value="CHAD_dom_sf"/>
</dbReference>
<evidence type="ECO:0000259" key="3">
    <source>
        <dbReference type="PROSITE" id="PS51708"/>
    </source>
</evidence>
<dbReference type="InterPro" id="IPR033469">
    <property type="entry name" value="CYTH-like_dom_sf"/>
</dbReference>
<organism evidence="4 5">
    <name type="scientific">Arthrobacter halodurans</name>
    <dbReference type="NCBI Taxonomy" id="516699"/>
    <lineage>
        <taxon>Bacteria</taxon>
        <taxon>Bacillati</taxon>
        <taxon>Actinomycetota</taxon>
        <taxon>Actinomycetes</taxon>
        <taxon>Micrococcales</taxon>
        <taxon>Micrococcaceae</taxon>
        <taxon>Arthrobacter</taxon>
    </lineage>
</organism>
<proteinExistence type="predicted"/>
<dbReference type="Pfam" id="PF01928">
    <property type="entry name" value="CYTH"/>
    <property type="match status" value="1"/>
</dbReference>
<comment type="caution">
    <text evidence="4">The sequence shown here is derived from an EMBL/GenBank/DDBJ whole genome shotgun (WGS) entry which is preliminary data.</text>
</comment>
<dbReference type="Pfam" id="PF05235">
    <property type="entry name" value="CHAD"/>
    <property type="match status" value="1"/>
</dbReference>
<dbReference type="InterPro" id="IPR023577">
    <property type="entry name" value="CYTH_domain"/>
</dbReference>
<feature type="domain" description="CHAD" evidence="3">
    <location>
        <begin position="215"/>
        <end position="500"/>
    </location>
</feature>
<dbReference type="EMBL" id="JBHDLJ010000002">
    <property type="protein sequence ID" value="MFB0833748.1"/>
    <property type="molecule type" value="Genomic_DNA"/>
</dbReference>
<dbReference type="PANTHER" id="PTHR39339:SF1">
    <property type="entry name" value="CHAD DOMAIN-CONTAINING PROTEIN"/>
    <property type="match status" value="1"/>
</dbReference>
<dbReference type="PANTHER" id="PTHR39339">
    <property type="entry name" value="SLR1444 PROTEIN"/>
    <property type="match status" value="1"/>
</dbReference>
<sequence length="505" mass="55351">MPTTRSVEVERKYDVGDDAVLPSLADLPGVARVDPPVVHEMSAVYFDTPDLRLASRRITLRRRSGGSDAGWHLKLPGGPDERLEIHEPAGPDPDAVPAALLSLVRAHTRDRPLAPVARLDTRRAVHLLRGPAGEPLAEAADDRVRAQTLPPGADPTRWREWETELAGGPRDLLDAAGDLLTAHGARRSAHPTKLARALGPRLPDPAPDPPAPRRKGPAGDVPLAYLHTQVRELAVQDPRVRLDAPDAVHRMRVATRRARSALGTYRALLDAGAAEHLRAELRWLAGVLGQARDTEVMHDRLRDLLAAEPADTDTGPASRRVDATLGKRYRDAHDEVLRALDGDRYLGLLDGLDTLLAEPPLTPRAHRKARAVVPELVDRDARRLRRAVRDALEAPGGTGADPSLHEARKRGKRLRYAAEAATPLHPRRAARLAQAAQAVQQLLGEHQDSVVTRETLRELGTEAYADGEDAFIYGRLHGLEQARALEAETRFRQRWSKDPPVPFGK</sequence>
<dbReference type="Gene3D" id="2.40.320.10">
    <property type="entry name" value="Hypothetical Protein Pfu-838710-001"/>
    <property type="match status" value="1"/>
</dbReference>
<evidence type="ECO:0000256" key="1">
    <source>
        <dbReference type="SAM" id="MobiDB-lite"/>
    </source>
</evidence>
<dbReference type="PROSITE" id="PS51707">
    <property type="entry name" value="CYTH"/>
    <property type="match status" value="1"/>
</dbReference>
<evidence type="ECO:0000313" key="5">
    <source>
        <dbReference type="Proteomes" id="UP001575652"/>
    </source>
</evidence>
<dbReference type="RefSeq" id="WP_373970908.1">
    <property type="nucleotide sequence ID" value="NZ_JBHDLJ010000002.1"/>
</dbReference>
<dbReference type="SUPFAM" id="SSF55154">
    <property type="entry name" value="CYTH-like phosphatases"/>
    <property type="match status" value="1"/>
</dbReference>
<gene>
    <name evidence="4" type="ORF">ACETWP_04035</name>
</gene>
<accession>A0ABV4UJK2</accession>
<dbReference type="Gene3D" id="1.40.20.10">
    <property type="entry name" value="CHAD domain"/>
    <property type="match status" value="1"/>
</dbReference>
<dbReference type="InterPro" id="IPR007899">
    <property type="entry name" value="CHAD_dom"/>
</dbReference>
<keyword evidence="5" id="KW-1185">Reference proteome</keyword>
<protein>
    <submittedName>
        <fullName evidence="4">CHAD domain-containing protein</fullName>
    </submittedName>
</protein>
<feature type="region of interest" description="Disordered" evidence="1">
    <location>
        <begin position="185"/>
        <end position="217"/>
    </location>
</feature>